<dbReference type="Gene3D" id="2.10.50.10">
    <property type="entry name" value="Tumor Necrosis Factor Receptor, subunit A, domain 2"/>
    <property type="match status" value="1"/>
</dbReference>
<protein>
    <recommendedName>
        <fullName evidence="4">Sushi domain-containing protein</fullName>
    </recommendedName>
</protein>
<dbReference type="InterPro" id="IPR000436">
    <property type="entry name" value="Sushi_SCR_CCP_dom"/>
</dbReference>
<dbReference type="InterPro" id="IPR011641">
    <property type="entry name" value="Tyr-kin_ephrin_A/B_rcpt-like"/>
</dbReference>
<accession>A0A8S3ZFL5</accession>
<comment type="caution">
    <text evidence="5">The sequence shown here is derived from an EMBL/GenBank/DDBJ whole genome shotgun (WGS) entry which is preliminary data.</text>
</comment>
<dbReference type="EMBL" id="CAJHNH020003013">
    <property type="protein sequence ID" value="CAG5128334.1"/>
    <property type="molecule type" value="Genomic_DNA"/>
</dbReference>
<dbReference type="OrthoDB" id="6088092at2759"/>
<proteinExistence type="predicted"/>
<dbReference type="Proteomes" id="UP000678393">
    <property type="component" value="Unassembled WGS sequence"/>
</dbReference>
<sequence length="354" mass="38493">MCTCAHQPDTYLWNCETYSTSCRNESAYAEVPRERTQWLGSVQLTMECDPGYDMPLNSPVNSTLTCLPDGSTWKPDYLPDCNEKIVATAAEMTMTGQLPSATCDGLGQFTTSRTTLTFASSRRLVITEMCRQHLLSCAVVRASIDCQDKSANGGSPPHIFLSLAIVLAPSTHWSMYTKKSVPLALTILRSLEERAVSSHVNTTITPVCRIGTVGVLRAGSEVVCRGCSLGHYLDSVNKICVPCSPGYYGDRVLSTSCKLCPGMSSYYGTLQWERILKVIPNRAHSISSCPILYKHTNGTLEVRVPSKIHAQLSQLGPEEGRTKPRDANDGKQPSLDSGSKLVIATFVLSALSVA</sequence>
<evidence type="ECO:0000256" key="3">
    <source>
        <dbReference type="SAM" id="MobiDB-lite"/>
    </source>
</evidence>
<keyword evidence="2" id="KW-0768">Sushi</keyword>
<evidence type="ECO:0000256" key="1">
    <source>
        <dbReference type="ARBA" id="ARBA00023157"/>
    </source>
</evidence>
<evidence type="ECO:0000313" key="5">
    <source>
        <dbReference type="EMBL" id="CAG5128334.1"/>
    </source>
</evidence>
<keyword evidence="1" id="KW-1015">Disulfide bond</keyword>
<evidence type="ECO:0000256" key="2">
    <source>
        <dbReference type="PROSITE-ProRule" id="PRU00302"/>
    </source>
</evidence>
<feature type="region of interest" description="Disordered" evidence="3">
    <location>
        <begin position="313"/>
        <end position="336"/>
    </location>
</feature>
<comment type="caution">
    <text evidence="2">Lacks conserved residue(s) required for the propagation of feature annotation.</text>
</comment>
<evidence type="ECO:0000313" key="6">
    <source>
        <dbReference type="Proteomes" id="UP000678393"/>
    </source>
</evidence>
<keyword evidence="6" id="KW-1185">Reference proteome</keyword>
<feature type="compositionally biased region" description="Basic and acidic residues" evidence="3">
    <location>
        <begin position="318"/>
        <end position="329"/>
    </location>
</feature>
<dbReference type="AlphaFoldDB" id="A0A8S3ZFL5"/>
<gene>
    <name evidence="5" type="ORF">CUNI_LOCUS13892</name>
</gene>
<name>A0A8S3ZFL5_9EUPU</name>
<dbReference type="Pfam" id="PF07699">
    <property type="entry name" value="Ephrin_rec_like"/>
    <property type="match status" value="1"/>
</dbReference>
<feature type="domain" description="Sushi" evidence="4">
    <location>
        <begin position="20"/>
        <end position="83"/>
    </location>
</feature>
<organism evidence="5 6">
    <name type="scientific">Candidula unifasciata</name>
    <dbReference type="NCBI Taxonomy" id="100452"/>
    <lineage>
        <taxon>Eukaryota</taxon>
        <taxon>Metazoa</taxon>
        <taxon>Spiralia</taxon>
        <taxon>Lophotrochozoa</taxon>
        <taxon>Mollusca</taxon>
        <taxon>Gastropoda</taxon>
        <taxon>Heterobranchia</taxon>
        <taxon>Euthyneura</taxon>
        <taxon>Panpulmonata</taxon>
        <taxon>Eupulmonata</taxon>
        <taxon>Stylommatophora</taxon>
        <taxon>Helicina</taxon>
        <taxon>Helicoidea</taxon>
        <taxon>Geomitridae</taxon>
        <taxon>Candidula</taxon>
    </lineage>
</organism>
<dbReference type="PROSITE" id="PS50923">
    <property type="entry name" value="SUSHI"/>
    <property type="match status" value="1"/>
</dbReference>
<dbReference type="SMART" id="SM01411">
    <property type="entry name" value="Ephrin_rec_like"/>
    <property type="match status" value="1"/>
</dbReference>
<reference evidence="5" key="1">
    <citation type="submission" date="2021-04" db="EMBL/GenBank/DDBJ databases">
        <authorList>
            <consortium name="Molecular Ecology Group"/>
        </authorList>
    </citation>
    <scope>NUCLEOTIDE SEQUENCE</scope>
</reference>
<evidence type="ECO:0000259" key="4">
    <source>
        <dbReference type="PROSITE" id="PS50923"/>
    </source>
</evidence>